<sequence length="107" mass="12049">MVSLQAQYGGGQEPLEWQRQGLENATKTNRLPRVSVTSETFTTQRLKLLSSQLCPIEWGWHSHSRQSGQVGERNQHPTSSSATPDTPLLPFARPGRWHLLPGVLHRL</sequence>
<feature type="region of interest" description="Disordered" evidence="1">
    <location>
        <begin position="64"/>
        <end position="94"/>
    </location>
</feature>
<dbReference type="EMBL" id="VSRR010004099">
    <property type="protein sequence ID" value="MPC38550.1"/>
    <property type="molecule type" value="Genomic_DNA"/>
</dbReference>
<dbReference type="AlphaFoldDB" id="A0A5B7EUE4"/>
<evidence type="ECO:0000256" key="1">
    <source>
        <dbReference type="SAM" id="MobiDB-lite"/>
    </source>
</evidence>
<evidence type="ECO:0000313" key="2">
    <source>
        <dbReference type="EMBL" id="MPC38550.1"/>
    </source>
</evidence>
<comment type="caution">
    <text evidence="2">The sequence shown here is derived from an EMBL/GenBank/DDBJ whole genome shotgun (WGS) entry which is preliminary data.</text>
</comment>
<keyword evidence="3" id="KW-1185">Reference proteome</keyword>
<accession>A0A5B7EUE4</accession>
<evidence type="ECO:0000313" key="3">
    <source>
        <dbReference type="Proteomes" id="UP000324222"/>
    </source>
</evidence>
<dbReference type="Proteomes" id="UP000324222">
    <property type="component" value="Unassembled WGS sequence"/>
</dbReference>
<name>A0A5B7EUE4_PORTR</name>
<gene>
    <name evidence="2" type="ORF">E2C01_032059</name>
</gene>
<proteinExistence type="predicted"/>
<reference evidence="2 3" key="1">
    <citation type="submission" date="2019-05" db="EMBL/GenBank/DDBJ databases">
        <title>Another draft genome of Portunus trituberculatus and its Hox gene families provides insights of decapod evolution.</title>
        <authorList>
            <person name="Jeong J.-H."/>
            <person name="Song I."/>
            <person name="Kim S."/>
            <person name="Choi T."/>
            <person name="Kim D."/>
            <person name="Ryu S."/>
            <person name="Kim W."/>
        </authorList>
    </citation>
    <scope>NUCLEOTIDE SEQUENCE [LARGE SCALE GENOMIC DNA]</scope>
    <source>
        <tissue evidence="2">Muscle</tissue>
    </source>
</reference>
<protein>
    <submittedName>
        <fullName evidence="2">Uncharacterized protein</fullName>
    </submittedName>
</protein>
<organism evidence="2 3">
    <name type="scientific">Portunus trituberculatus</name>
    <name type="common">Swimming crab</name>
    <name type="synonym">Neptunus trituberculatus</name>
    <dbReference type="NCBI Taxonomy" id="210409"/>
    <lineage>
        <taxon>Eukaryota</taxon>
        <taxon>Metazoa</taxon>
        <taxon>Ecdysozoa</taxon>
        <taxon>Arthropoda</taxon>
        <taxon>Crustacea</taxon>
        <taxon>Multicrustacea</taxon>
        <taxon>Malacostraca</taxon>
        <taxon>Eumalacostraca</taxon>
        <taxon>Eucarida</taxon>
        <taxon>Decapoda</taxon>
        <taxon>Pleocyemata</taxon>
        <taxon>Brachyura</taxon>
        <taxon>Eubrachyura</taxon>
        <taxon>Portunoidea</taxon>
        <taxon>Portunidae</taxon>
        <taxon>Portuninae</taxon>
        <taxon>Portunus</taxon>
    </lineage>
</organism>